<keyword evidence="1" id="KW-0732">Signal</keyword>
<keyword evidence="1" id="KW-0998">Cell outer membrane</keyword>
<dbReference type="Pfam" id="PF13036">
    <property type="entry name" value="LpoB"/>
    <property type="match status" value="1"/>
</dbReference>
<keyword evidence="1" id="KW-0564">Palmitate</keyword>
<name>A0A4R1NG25_9GAMM</name>
<comment type="subunit">
    <text evidence="1">Interacts with PBP1b.</text>
</comment>
<comment type="similarity">
    <text evidence="1">Belongs to the LpoB family.</text>
</comment>
<dbReference type="RefSeq" id="WP_132922478.1">
    <property type="nucleotide sequence ID" value="NZ_CP075169.1"/>
</dbReference>
<dbReference type="GO" id="GO:0031241">
    <property type="term" value="C:periplasmic side of cell outer membrane"/>
    <property type="evidence" value="ECO:0007669"/>
    <property type="project" value="UniProtKB-UniRule"/>
</dbReference>
<accession>A0A4R1NG25</accession>
<dbReference type="HAMAP" id="MF_01889">
    <property type="entry name" value="LpoB"/>
    <property type="match status" value="1"/>
</dbReference>
<protein>
    <recommendedName>
        <fullName evidence="1 2">Penicillin-binding protein activator LpoB</fullName>
        <shortName evidence="1">PBP activator LpoB</shortName>
    </recommendedName>
</protein>
<dbReference type="GO" id="GO:0009252">
    <property type="term" value="P:peptidoglycan biosynthetic process"/>
    <property type="evidence" value="ECO:0007669"/>
    <property type="project" value="UniProtKB-UniRule"/>
</dbReference>
<gene>
    <name evidence="1" type="primary">lpoB</name>
    <name evidence="4" type="ORF">EZJ58_1702</name>
</gene>
<keyword evidence="1" id="KW-0449">Lipoprotein</keyword>
<reference evidence="4 5" key="1">
    <citation type="submission" date="2019-02" db="EMBL/GenBank/DDBJ databases">
        <title>Investigation of anaerobic lignin degradation for improved lignocellulosic biofuels.</title>
        <authorList>
            <person name="Deangelis K."/>
        </authorList>
    </citation>
    <scope>NUCLEOTIDE SEQUENCE [LARGE SCALE GENOMIC DNA]</scope>
    <source>
        <strain evidence="4 5">159R</strain>
    </source>
</reference>
<keyword evidence="5" id="KW-1185">Reference proteome</keyword>
<dbReference type="OrthoDB" id="6466283at2"/>
<sequence>MKKFTFVVLAAMVLTGCLTRPPEQQQPAPIEPAQPVPSQPPVSVPPPATVPAPPTIRTLDWQGSVAPLVQQMLTVKDIAPGSMLVVNTVKNNTNGTIQTAKATDAIYNALASNGKFTVVAQPQITAAKQTLGLSTDDSLESRSKAVGLARYVNAQYVLYTDAGGDAKAPDLEMQLMLVQTGEIIWSGKGSVQP</sequence>
<evidence type="ECO:0000313" key="5">
    <source>
        <dbReference type="Proteomes" id="UP000294555"/>
    </source>
</evidence>
<proteinExistence type="inferred from homology"/>
<organism evidence="4 5">
    <name type="scientific">Sodalis ligni</name>
    <dbReference type="NCBI Taxonomy" id="2697027"/>
    <lineage>
        <taxon>Bacteria</taxon>
        <taxon>Pseudomonadati</taxon>
        <taxon>Pseudomonadota</taxon>
        <taxon>Gammaproteobacteria</taxon>
        <taxon>Enterobacterales</taxon>
        <taxon>Bruguierivoracaceae</taxon>
        <taxon>Sodalis</taxon>
    </lineage>
</organism>
<keyword evidence="1" id="KW-0573">Peptidoglycan synthesis</keyword>
<dbReference type="PANTHER" id="PTHR40593:SF1">
    <property type="entry name" value="PENICILLIN-BINDING PROTEIN ACTIVATOR LPOB"/>
    <property type="match status" value="1"/>
</dbReference>
<keyword evidence="1" id="KW-0472">Membrane</keyword>
<evidence type="ECO:0000256" key="3">
    <source>
        <dbReference type="SAM" id="MobiDB-lite"/>
    </source>
</evidence>
<dbReference type="InterPro" id="IPR014094">
    <property type="entry name" value="LpoB"/>
</dbReference>
<dbReference type="PANTHER" id="PTHR40593">
    <property type="entry name" value="PENICILLIN-BINDING PROTEIN ACTIVATOR LPOB"/>
    <property type="match status" value="1"/>
</dbReference>
<dbReference type="Proteomes" id="UP000294555">
    <property type="component" value="Unassembled WGS sequence"/>
</dbReference>
<comment type="function">
    <text evidence="1">Regulator of peptidoglycan synthesis that is essential for the function of penicillin-binding protein 1B (PBP1b).</text>
</comment>
<dbReference type="PROSITE" id="PS51257">
    <property type="entry name" value="PROKAR_LIPOPROTEIN"/>
    <property type="match status" value="1"/>
</dbReference>
<feature type="region of interest" description="Disordered" evidence="3">
    <location>
        <begin position="22"/>
        <end position="53"/>
    </location>
</feature>
<evidence type="ECO:0000313" key="4">
    <source>
        <dbReference type="EMBL" id="TCL03626.1"/>
    </source>
</evidence>
<dbReference type="EMBL" id="SJOI01000001">
    <property type="protein sequence ID" value="TCL03626.1"/>
    <property type="molecule type" value="Genomic_DNA"/>
</dbReference>
<comment type="caution">
    <text evidence="4">The sequence shown here is derived from an EMBL/GenBank/DDBJ whole genome shotgun (WGS) entry which is preliminary data.</text>
</comment>
<feature type="compositionally biased region" description="Pro residues" evidence="3">
    <location>
        <begin position="29"/>
        <end position="53"/>
    </location>
</feature>
<dbReference type="AlphaFoldDB" id="A0A4R1NG25"/>
<keyword evidence="1" id="KW-0133">Cell shape</keyword>
<dbReference type="NCBIfam" id="TIGR02722">
    <property type="entry name" value="lp"/>
    <property type="match status" value="1"/>
</dbReference>
<evidence type="ECO:0000256" key="1">
    <source>
        <dbReference type="HAMAP-Rule" id="MF_01889"/>
    </source>
</evidence>
<dbReference type="GO" id="GO:0030234">
    <property type="term" value="F:enzyme regulator activity"/>
    <property type="evidence" value="ECO:0007669"/>
    <property type="project" value="UniProtKB-UniRule"/>
</dbReference>
<comment type="subcellular location">
    <subcellularLocation>
        <location evidence="1">Cell outer membrane</location>
        <topology evidence="1">Lipid-anchor</topology>
        <orientation evidence="1">Periplasmic side</orientation>
    </subcellularLocation>
</comment>
<evidence type="ECO:0000256" key="2">
    <source>
        <dbReference type="NCBIfam" id="TIGR02722"/>
    </source>
</evidence>
<dbReference type="GO" id="GO:0008360">
    <property type="term" value="P:regulation of cell shape"/>
    <property type="evidence" value="ECO:0007669"/>
    <property type="project" value="UniProtKB-KW"/>
</dbReference>
<dbReference type="Gene3D" id="3.40.50.10610">
    <property type="entry name" value="ABC-type transport auxiliary lipoprotein component"/>
    <property type="match status" value="1"/>
</dbReference>